<evidence type="ECO:0000313" key="2">
    <source>
        <dbReference type="EMBL" id="KAB0797121.1"/>
    </source>
</evidence>
<keyword evidence="3" id="KW-1185">Reference proteome</keyword>
<protein>
    <recommendedName>
        <fullName evidence="4">Reverse transcriptase domain-containing protein</fullName>
    </recommendedName>
</protein>
<evidence type="ECO:0000313" key="1">
    <source>
        <dbReference type="EMBL" id="JAV90793.1"/>
    </source>
</evidence>
<dbReference type="EMBL" id="GEZM01017292">
    <property type="protein sequence ID" value="JAV90793.1"/>
    <property type="molecule type" value="Transcribed_RNA"/>
</dbReference>
<dbReference type="Proteomes" id="UP000327044">
    <property type="component" value="Unassembled WGS sequence"/>
</dbReference>
<evidence type="ECO:0008006" key="4">
    <source>
        <dbReference type="Google" id="ProtNLM"/>
    </source>
</evidence>
<reference evidence="1" key="1">
    <citation type="journal article" date="2016" name="Sci. Rep.">
        <title>Molecular characterization of firefly nuptial gifts: a multi-omics approach sheds light on postcopulatory sexual selection.</title>
        <authorList>
            <person name="Al-Wathiqui N."/>
            <person name="Fallon T.R."/>
            <person name="South A."/>
            <person name="Weng J.K."/>
            <person name="Lewis S.M."/>
        </authorList>
    </citation>
    <scope>NUCLEOTIDE SEQUENCE</scope>
</reference>
<proteinExistence type="predicted"/>
<reference evidence="2" key="3">
    <citation type="submission" date="2019-08" db="EMBL/GenBank/DDBJ databases">
        <authorList>
            <consortium name="Photinus pyralis genome working group"/>
            <person name="Fallon T.R."/>
            <person name="Sander Lower S.E."/>
            <person name="Weng J.-K."/>
        </authorList>
    </citation>
    <scope>NUCLEOTIDE SEQUENCE</scope>
    <source>
        <strain evidence="2">1611_PpyrPB1</strain>
        <tissue evidence="2">Whole body</tissue>
    </source>
</reference>
<dbReference type="EMBL" id="GEZM01017293">
    <property type="protein sequence ID" value="JAV90791.1"/>
    <property type="molecule type" value="Transcribed_RNA"/>
</dbReference>
<dbReference type="InParanoid" id="A0A1Y1MYQ1"/>
<dbReference type="PANTHER" id="PTHR47510:SF3">
    <property type="entry name" value="ENDO_EXONUCLEASE_PHOSPHATASE DOMAIN-CONTAINING PROTEIN"/>
    <property type="match status" value="1"/>
</dbReference>
<evidence type="ECO:0000313" key="3">
    <source>
        <dbReference type="Proteomes" id="UP000327044"/>
    </source>
</evidence>
<name>A0A1Y1MYQ1_PHOPY</name>
<gene>
    <name evidence="2" type="ORF">PPYR_08115</name>
</gene>
<organism evidence="1">
    <name type="scientific">Photinus pyralis</name>
    <name type="common">Common eastern firefly</name>
    <name type="synonym">Lampyris pyralis</name>
    <dbReference type="NCBI Taxonomy" id="7054"/>
    <lineage>
        <taxon>Eukaryota</taxon>
        <taxon>Metazoa</taxon>
        <taxon>Ecdysozoa</taxon>
        <taxon>Arthropoda</taxon>
        <taxon>Hexapoda</taxon>
        <taxon>Insecta</taxon>
        <taxon>Pterygota</taxon>
        <taxon>Neoptera</taxon>
        <taxon>Endopterygota</taxon>
        <taxon>Coleoptera</taxon>
        <taxon>Polyphaga</taxon>
        <taxon>Elateriformia</taxon>
        <taxon>Elateroidea</taxon>
        <taxon>Lampyridae</taxon>
        <taxon>Lampyrinae</taxon>
        <taxon>Photinus</taxon>
    </lineage>
</organism>
<dbReference type="PANTHER" id="PTHR47510">
    <property type="entry name" value="REVERSE TRANSCRIPTASE DOMAIN-CONTAINING PROTEIN"/>
    <property type="match status" value="1"/>
</dbReference>
<dbReference type="AlphaFoldDB" id="A0A1Y1MYQ1"/>
<accession>A0A1Y1MYQ1</accession>
<reference evidence="2 3" key="2">
    <citation type="journal article" date="2018" name="Elife">
        <title>Firefly genomes illuminate parallel origins of bioluminescence in beetles.</title>
        <authorList>
            <person name="Fallon T.R."/>
            <person name="Lower S.E."/>
            <person name="Chang C.H."/>
            <person name="Bessho-Uehara M."/>
            <person name="Martin G.J."/>
            <person name="Bewick A.J."/>
            <person name="Behringer M."/>
            <person name="Debat H.J."/>
            <person name="Wong I."/>
            <person name="Day J.C."/>
            <person name="Suvorov A."/>
            <person name="Silva C.J."/>
            <person name="Stanger-Hall K.F."/>
            <person name="Hall D.W."/>
            <person name="Schmitz R.J."/>
            <person name="Nelson D.R."/>
            <person name="Lewis S.M."/>
            <person name="Shigenobu S."/>
            <person name="Bybee S.M."/>
            <person name="Larracuente A.M."/>
            <person name="Oba Y."/>
            <person name="Weng J.K."/>
        </authorList>
    </citation>
    <scope>NUCLEOTIDE SEQUENCE [LARGE SCALE GENOMIC DNA]</scope>
    <source>
        <strain evidence="2">1611_PpyrPB1</strain>
        <tissue evidence="2">Whole body</tissue>
    </source>
</reference>
<dbReference type="EMBL" id="VVIM01000006">
    <property type="protein sequence ID" value="KAB0797121.1"/>
    <property type="molecule type" value="Genomic_DNA"/>
</dbReference>
<sequence length="220" mass="25781">MANFPLLYDLIQSIDWTGLKQVDTVDDACDLFYSSLNRVIQLCVPTYRKRKFSYPPWFTSEIINNIRRKYQERRAYDQFKTMPNLVNFRELRATIKKQIKESYAAYVVEVQRNVISDPSKFWAHLNARKRKSRLPDSIKHNGQILDNPLSIVNGFSDFFASVYRHSDNSLLQHFETSIHRPTITMHTIVEDDIIQAAKKLKNKMTSGVDNIPSLSERLYT</sequence>